<dbReference type="GO" id="GO:0016747">
    <property type="term" value="F:acyltransferase activity, transferring groups other than amino-acyl groups"/>
    <property type="evidence" value="ECO:0007669"/>
    <property type="project" value="InterPro"/>
</dbReference>
<sequence>MTDDLVIRWRDEVTDDEAAELVASSGGTPEPGWWDRVRPHSLGWVTARAADGGLVGFVNVAWDGARHAFLVDTATHPNRQRQGIGTAVVRCAAEGARAAGCEWLHVDFEPHLERFYLESCGFRTTAAGLIRLTGG</sequence>
<reference evidence="2" key="2">
    <citation type="submission" date="2020-09" db="EMBL/GenBank/DDBJ databases">
        <authorList>
            <person name="Sun Q."/>
            <person name="Ohkuma M."/>
        </authorList>
    </citation>
    <scope>NUCLEOTIDE SEQUENCE</scope>
    <source>
        <strain evidence="2">JCM 3051</strain>
    </source>
</reference>
<evidence type="ECO:0000259" key="1">
    <source>
        <dbReference type="PROSITE" id="PS51186"/>
    </source>
</evidence>
<accession>A0A8H9GNF3</accession>
<dbReference type="InterPro" id="IPR016181">
    <property type="entry name" value="Acyl_CoA_acyltransferase"/>
</dbReference>
<dbReference type="AlphaFoldDB" id="A0A8H9GNF3"/>
<dbReference type="RefSeq" id="WP_171103025.1">
    <property type="nucleotide sequence ID" value="NZ_BMPT01000022.1"/>
</dbReference>
<reference evidence="2" key="1">
    <citation type="journal article" date="2014" name="Int. J. Syst. Evol. Microbiol.">
        <title>Complete genome sequence of Corynebacterium casei LMG S-19264T (=DSM 44701T), isolated from a smear-ripened cheese.</title>
        <authorList>
            <consortium name="US DOE Joint Genome Institute (JGI-PGF)"/>
            <person name="Walter F."/>
            <person name="Albersmeier A."/>
            <person name="Kalinowski J."/>
            <person name="Ruckert C."/>
        </authorList>
    </citation>
    <scope>NUCLEOTIDE SEQUENCE</scope>
    <source>
        <strain evidence="2">JCM 3051</strain>
    </source>
</reference>
<protein>
    <submittedName>
        <fullName evidence="2">N-acetyltransferase</fullName>
    </submittedName>
</protein>
<evidence type="ECO:0000313" key="2">
    <source>
        <dbReference type="EMBL" id="GGM41238.1"/>
    </source>
</evidence>
<gene>
    <name evidence="2" type="ORF">GCM10010102_40940</name>
</gene>
<dbReference type="Proteomes" id="UP000655589">
    <property type="component" value="Unassembled WGS sequence"/>
</dbReference>
<dbReference type="InterPro" id="IPR000182">
    <property type="entry name" value="GNAT_dom"/>
</dbReference>
<evidence type="ECO:0000313" key="3">
    <source>
        <dbReference type="Proteomes" id="UP000655589"/>
    </source>
</evidence>
<dbReference type="PROSITE" id="PS51186">
    <property type="entry name" value="GNAT"/>
    <property type="match status" value="1"/>
</dbReference>
<feature type="domain" description="N-acetyltransferase" evidence="1">
    <location>
        <begin position="5"/>
        <end position="135"/>
    </location>
</feature>
<keyword evidence="3" id="KW-1185">Reference proteome</keyword>
<dbReference type="SUPFAM" id="SSF55729">
    <property type="entry name" value="Acyl-CoA N-acyltransferases (Nat)"/>
    <property type="match status" value="1"/>
</dbReference>
<organism evidence="2 3">
    <name type="scientific">Promicromonospora citrea</name>
    <dbReference type="NCBI Taxonomy" id="43677"/>
    <lineage>
        <taxon>Bacteria</taxon>
        <taxon>Bacillati</taxon>
        <taxon>Actinomycetota</taxon>
        <taxon>Actinomycetes</taxon>
        <taxon>Micrococcales</taxon>
        <taxon>Promicromonosporaceae</taxon>
        <taxon>Promicromonospora</taxon>
    </lineage>
</organism>
<dbReference type="EMBL" id="BMPT01000022">
    <property type="protein sequence ID" value="GGM41238.1"/>
    <property type="molecule type" value="Genomic_DNA"/>
</dbReference>
<comment type="caution">
    <text evidence="2">The sequence shown here is derived from an EMBL/GenBank/DDBJ whole genome shotgun (WGS) entry which is preliminary data.</text>
</comment>
<dbReference type="Gene3D" id="3.40.630.30">
    <property type="match status" value="1"/>
</dbReference>
<dbReference type="CDD" id="cd04301">
    <property type="entry name" value="NAT_SF"/>
    <property type="match status" value="1"/>
</dbReference>
<name>A0A8H9GNF3_9MICO</name>
<dbReference type="Pfam" id="PF00583">
    <property type="entry name" value="Acetyltransf_1"/>
    <property type="match status" value="1"/>
</dbReference>
<keyword evidence="2" id="KW-0808">Transferase</keyword>
<proteinExistence type="predicted"/>